<dbReference type="Proteomes" id="UP000308600">
    <property type="component" value="Unassembled WGS sequence"/>
</dbReference>
<evidence type="ECO:0000313" key="2">
    <source>
        <dbReference type="Proteomes" id="UP000308600"/>
    </source>
</evidence>
<keyword evidence="2" id="KW-1185">Reference proteome</keyword>
<name>A0ACD3AX28_9AGAR</name>
<gene>
    <name evidence="1" type="ORF">BDN72DRAFT_742140</name>
</gene>
<dbReference type="EMBL" id="ML208316">
    <property type="protein sequence ID" value="TFK70275.1"/>
    <property type="molecule type" value="Genomic_DNA"/>
</dbReference>
<feature type="non-terminal residue" evidence="1">
    <location>
        <position position="1"/>
    </location>
</feature>
<sequence length="313" mass="35588">IDSADLPNLIPLKNGFVQTCIQAYTHDHHLIIRPDDVWLAILSQFQRYIVLHSEELRSYFVGFQGKKEISVETEQPLDEVDYTLVIRQFVDLMDENLVDKDLKNWILPSFTTTTPCDTTCASIMMMSTLKNFFIYHVLGGCGLASITLLGEKDDYEQILNRLSKLSQFGAETQTWASLLRPILARFIAAFYGIQDNEFWGTIVHHQHNGSGSNWYSGWITAFCVFNDYGQWQLRTTRSPQVPGPLVLDGIEYFALAEGGIPAGYCEVDLRLVDVIRQEEMNAYMVAGMMGARISGNEDTLSPFPAWFIFEKAR</sequence>
<feature type="non-terminal residue" evidence="1">
    <location>
        <position position="313"/>
    </location>
</feature>
<protein>
    <submittedName>
        <fullName evidence="1">Uncharacterized protein</fullName>
    </submittedName>
</protein>
<reference evidence="1 2" key="1">
    <citation type="journal article" date="2019" name="Nat. Ecol. Evol.">
        <title>Megaphylogeny resolves global patterns of mushroom evolution.</title>
        <authorList>
            <person name="Varga T."/>
            <person name="Krizsan K."/>
            <person name="Foldi C."/>
            <person name="Dima B."/>
            <person name="Sanchez-Garcia M."/>
            <person name="Sanchez-Ramirez S."/>
            <person name="Szollosi G.J."/>
            <person name="Szarkandi J.G."/>
            <person name="Papp V."/>
            <person name="Albert L."/>
            <person name="Andreopoulos W."/>
            <person name="Angelini C."/>
            <person name="Antonin V."/>
            <person name="Barry K.W."/>
            <person name="Bougher N.L."/>
            <person name="Buchanan P."/>
            <person name="Buyck B."/>
            <person name="Bense V."/>
            <person name="Catcheside P."/>
            <person name="Chovatia M."/>
            <person name="Cooper J."/>
            <person name="Damon W."/>
            <person name="Desjardin D."/>
            <person name="Finy P."/>
            <person name="Geml J."/>
            <person name="Haridas S."/>
            <person name="Hughes K."/>
            <person name="Justo A."/>
            <person name="Karasinski D."/>
            <person name="Kautmanova I."/>
            <person name="Kiss B."/>
            <person name="Kocsube S."/>
            <person name="Kotiranta H."/>
            <person name="LaButti K.M."/>
            <person name="Lechner B.E."/>
            <person name="Liimatainen K."/>
            <person name="Lipzen A."/>
            <person name="Lukacs Z."/>
            <person name="Mihaltcheva S."/>
            <person name="Morgado L.N."/>
            <person name="Niskanen T."/>
            <person name="Noordeloos M.E."/>
            <person name="Ohm R.A."/>
            <person name="Ortiz-Santana B."/>
            <person name="Ovrebo C."/>
            <person name="Racz N."/>
            <person name="Riley R."/>
            <person name="Savchenko A."/>
            <person name="Shiryaev A."/>
            <person name="Soop K."/>
            <person name="Spirin V."/>
            <person name="Szebenyi C."/>
            <person name="Tomsovsky M."/>
            <person name="Tulloss R.E."/>
            <person name="Uehling J."/>
            <person name="Grigoriev I.V."/>
            <person name="Vagvolgyi C."/>
            <person name="Papp T."/>
            <person name="Martin F.M."/>
            <person name="Miettinen O."/>
            <person name="Hibbett D.S."/>
            <person name="Nagy L.G."/>
        </authorList>
    </citation>
    <scope>NUCLEOTIDE SEQUENCE [LARGE SCALE GENOMIC DNA]</scope>
    <source>
        <strain evidence="1 2">NL-1719</strain>
    </source>
</reference>
<evidence type="ECO:0000313" key="1">
    <source>
        <dbReference type="EMBL" id="TFK70275.1"/>
    </source>
</evidence>
<organism evidence="1 2">
    <name type="scientific">Pluteus cervinus</name>
    <dbReference type="NCBI Taxonomy" id="181527"/>
    <lineage>
        <taxon>Eukaryota</taxon>
        <taxon>Fungi</taxon>
        <taxon>Dikarya</taxon>
        <taxon>Basidiomycota</taxon>
        <taxon>Agaricomycotina</taxon>
        <taxon>Agaricomycetes</taxon>
        <taxon>Agaricomycetidae</taxon>
        <taxon>Agaricales</taxon>
        <taxon>Pluteineae</taxon>
        <taxon>Pluteaceae</taxon>
        <taxon>Pluteus</taxon>
    </lineage>
</organism>
<proteinExistence type="predicted"/>
<accession>A0ACD3AX28</accession>